<feature type="transmembrane region" description="Helical" evidence="6">
    <location>
        <begin position="69"/>
        <end position="96"/>
    </location>
</feature>
<dbReference type="InterPro" id="IPR003661">
    <property type="entry name" value="HisK_dim/P_dom"/>
</dbReference>
<evidence type="ECO:0000256" key="3">
    <source>
        <dbReference type="ARBA" id="ARBA00022679"/>
    </source>
</evidence>
<dbReference type="InterPro" id="IPR036890">
    <property type="entry name" value="HATPase_C_sf"/>
</dbReference>
<evidence type="ECO:0000256" key="6">
    <source>
        <dbReference type="SAM" id="Phobius"/>
    </source>
</evidence>
<organism evidence="8 9">
    <name type="scientific">Ferrovibrio xuzhouensis</name>
    <dbReference type="NCBI Taxonomy" id="1576914"/>
    <lineage>
        <taxon>Bacteria</taxon>
        <taxon>Pseudomonadati</taxon>
        <taxon>Pseudomonadota</taxon>
        <taxon>Alphaproteobacteria</taxon>
        <taxon>Rhodospirillales</taxon>
        <taxon>Rhodospirillaceae</taxon>
        <taxon>Ferrovibrio</taxon>
    </lineage>
</organism>
<evidence type="ECO:0000259" key="7">
    <source>
        <dbReference type="PROSITE" id="PS50109"/>
    </source>
</evidence>
<evidence type="ECO:0000313" key="8">
    <source>
        <dbReference type="EMBL" id="MFC3675445.1"/>
    </source>
</evidence>
<dbReference type="Proteomes" id="UP001595711">
    <property type="component" value="Unassembled WGS sequence"/>
</dbReference>
<dbReference type="PANTHER" id="PTHR43711">
    <property type="entry name" value="TWO-COMPONENT HISTIDINE KINASE"/>
    <property type="match status" value="1"/>
</dbReference>
<keyword evidence="5" id="KW-0902">Two-component regulatory system</keyword>
<keyword evidence="6" id="KW-0812">Transmembrane</keyword>
<dbReference type="CDD" id="cd00082">
    <property type="entry name" value="HisKA"/>
    <property type="match status" value="1"/>
</dbReference>
<dbReference type="InterPro" id="IPR050736">
    <property type="entry name" value="Sensor_HK_Regulatory"/>
</dbReference>
<dbReference type="InterPro" id="IPR036097">
    <property type="entry name" value="HisK_dim/P_sf"/>
</dbReference>
<dbReference type="RefSeq" id="WP_379724035.1">
    <property type="nucleotide sequence ID" value="NZ_JBHRYJ010000001.1"/>
</dbReference>
<comment type="catalytic activity">
    <reaction evidence="1">
        <text>ATP + protein L-histidine = ADP + protein N-phospho-L-histidine.</text>
        <dbReference type="EC" id="2.7.13.3"/>
    </reaction>
</comment>
<dbReference type="SUPFAM" id="SSF55874">
    <property type="entry name" value="ATPase domain of HSP90 chaperone/DNA topoisomerase II/histidine kinase"/>
    <property type="match status" value="1"/>
</dbReference>
<dbReference type="PANTHER" id="PTHR43711:SF1">
    <property type="entry name" value="HISTIDINE KINASE 1"/>
    <property type="match status" value="1"/>
</dbReference>
<keyword evidence="6" id="KW-1133">Transmembrane helix</keyword>
<name>A0ABV7VE56_9PROT</name>
<keyword evidence="9" id="KW-1185">Reference proteome</keyword>
<feature type="transmembrane region" description="Helical" evidence="6">
    <location>
        <begin position="6"/>
        <end position="30"/>
    </location>
</feature>
<dbReference type="InterPro" id="IPR005467">
    <property type="entry name" value="His_kinase_dom"/>
</dbReference>
<dbReference type="SUPFAM" id="SSF55785">
    <property type="entry name" value="PYP-like sensor domain (PAS domain)"/>
    <property type="match status" value="1"/>
</dbReference>
<evidence type="ECO:0000313" key="9">
    <source>
        <dbReference type="Proteomes" id="UP001595711"/>
    </source>
</evidence>
<keyword evidence="6" id="KW-0472">Membrane</keyword>
<evidence type="ECO:0000256" key="1">
    <source>
        <dbReference type="ARBA" id="ARBA00000085"/>
    </source>
</evidence>
<dbReference type="PROSITE" id="PS50109">
    <property type="entry name" value="HIS_KIN"/>
    <property type="match status" value="1"/>
</dbReference>
<accession>A0ABV7VE56</accession>
<gene>
    <name evidence="8" type="ORF">ACFOOQ_07815</name>
</gene>
<protein>
    <recommendedName>
        <fullName evidence="2">histidine kinase</fullName>
        <ecNumber evidence="2">2.7.13.3</ecNumber>
    </recommendedName>
</protein>
<dbReference type="InterPro" id="IPR035965">
    <property type="entry name" value="PAS-like_dom_sf"/>
</dbReference>
<evidence type="ECO:0000256" key="4">
    <source>
        <dbReference type="ARBA" id="ARBA00022777"/>
    </source>
</evidence>
<reference evidence="9" key="1">
    <citation type="journal article" date="2019" name="Int. J. Syst. Evol. Microbiol.">
        <title>The Global Catalogue of Microorganisms (GCM) 10K type strain sequencing project: providing services to taxonomists for standard genome sequencing and annotation.</title>
        <authorList>
            <consortium name="The Broad Institute Genomics Platform"/>
            <consortium name="The Broad Institute Genome Sequencing Center for Infectious Disease"/>
            <person name="Wu L."/>
            <person name="Ma J."/>
        </authorList>
    </citation>
    <scope>NUCLEOTIDE SEQUENCE [LARGE SCALE GENOMIC DNA]</scope>
    <source>
        <strain evidence="9">KCTC 42182</strain>
    </source>
</reference>
<dbReference type="Pfam" id="PF00512">
    <property type="entry name" value="HisKA"/>
    <property type="match status" value="1"/>
</dbReference>
<dbReference type="SUPFAM" id="SSF47384">
    <property type="entry name" value="Homodimeric domain of signal transducing histidine kinase"/>
    <property type="match status" value="1"/>
</dbReference>
<keyword evidence="3" id="KW-0808">Transferase</keyword>
<feature type="transmembrane region" description="Helical" evidence="6">
    <location>
        <begin position="42"/>
        <end position="63"/>
    </location>
</feature>
<dbReference type="GO" id="GO:0016301">
    <property type="term" value="F:kinase activity"/>
    <property type="evidence" value="ECO:0007669"/>
    <property type="project" value="UniProtKB-KW"/>
</dbReference>
<dbReference type="Gene3D" id="3.30.450.20">
    <property type="entry name" value="PAS domain"/>
    <property type="match status" value="1"/>
</dbReference>
<dbReference type="SMART" id="SM00388">
    <property type="entry name" value="HisKA"/>
    <property type="match status" value="1"/>
</dbReference>
<evidence type="ECO:0000256" key="5">
    <source>
        <dbReference type="ARBA" id="ARBA00023012"/>
    </source>
</evidence>
<dbReference type="Gene3D" id="1.10.287.130">
    <property type="match status" value="1"/>
</dbReference>
<keyword evidence="4 8" id="KW-0418">Kinase</keyword>
<evidence type="ECO:0000256" key="2">
    <source>
        <dbReference type="ARBA" id="ARBA00012438"/>
    </source>
</evidence>
<dbReference type="EC" id="2.7.13.3" evidence="2"/>
<proteinExistence type="predicted"/>
<feature type="domain" description="Histidine kinase" evidence="7">
    <location>
        <begin position="259"/>
        <end position="391"/>
    </location>
</feature>
<comment type="caution">
    <text evidence="8">The sequence shown here is derived from an EMBL/GenBank/DDBJ whole genome shotgun (WGS) entry which is preliminary data.</text>
</comment>
<sequence>MGTGDFWYFAGASLARAAAVALLLVVLLALRGRLGPDAKFGPIIWGVLAVLAAALAEAATILLPLPGWVFWLGALLFAAGLVLVAAGMLHWAGWVVQLKAKSAERDALLDESRRLAALLAESHRIAHLGFLVADRDLQRIRWHGVGLPQINSGLADSSIATVLRDMVRPQDHPLLEQALHRLQRDGQSAFDLPLRGQDGSYRWYQIAAHLDAKQPAGSDSAVFAVLQDIDATKRSQLAHAEALRAAEAASGAKTTFLATMSHELRTPLNAILGFSEIIMRQMAGNAPPRYVDYAQQIHKAGGDLLEIIDRVLEVVRIDSGRRVLAPELLSPQQEIEHILSAFTAAAGQQGIALGLVCDAELGPKRLDVAILRDVLAQVIGNAIKFNLACPV</sequence>
<dbReference type="EMBL" id="JBHRYJ010000001">
    <property type="protein sequence ID" value="MFC3675445.1"/>
    <property type="molecule type" value="Genomic_DNA"/>
</dbReference>